<protein>
    <submittedName>
        <fullName evidence="1">Uncharacterized protein</fullName>
    </submittedName>
</protein>
<reference evidence="2" key="1">
    <citation type="journal article" date="2012" name="Science">
        <title>The Paleozoic origin of enzymatic lignin decomposition reconstructed from 31 fungal genomes.</title>
        <authorList>
            <person name="Floudas D."/>
            <person name="Binder M."/>
            <person name="Riley R."/>
            <person name="Barry K."/>
            <person name="Blanchette R.A."/>
            <person name="Henrissat B."/>
            <person name="Martinez A.T."/>
            <person name="Otillar R."/>
            <person name="Spatafora J.W."/>
            <person name="Yadav J.S."/>
            <person name="Aerts A."/>
            <person name="Benoit I."/>
            <person name="Boyd A."/>
            <person name="Carlson A."/>
            <person name="Copeland A."/>
            <person name="Coutinho P.M."/>
            <person name="de Vries R.P."/>
            <person name="Ferreira P."/>
            <person name="Findley K."/>
            <person name="Foster B."/>
            <person name="Gaskell J."/>
            <person name="Glotzer D."/>
            <person name="Gorecki P."/>
            <person name="Heitman J."/>
            <person name="Hesse C."/>
            <person name="Hori C."/>
            <person name="Igarashi K."/>
            <person name="Jurgens J.A."/>
            <person name="Kallen N."/>
            <person name="Kersten P."/>
            <person name="Kohler A."/>
            <person name="Kuees U."/>
            <person name="Kumar T.K.A."/>
            <person name="Kuo A."/>
            <person name="LaButti K."/>
            <person name="Larrondo L.F."/>
            <person name="Lindquist E."/>
            <person name="Ling A."/>
            <person name="Lombard V."/>
            <person name="Lucas S."/>
            <person name="Lundell T."/>
            <person name="Martin R."/>
            <person name="McLaughlin D.J."/>
            <person name="Morgenstern I."/>
            <person name="Morin E."/>
            <person name="Murat C."/>
            <person name="Nagy L.G."/>
            <person name="Nolan M."/>
            <person name="Ohm R.A."/>
            <person name="Patyshakuliyeva A."/>
            <person name="Rokas A."/>
            <person name="Ruiz-Duenas F.J."/>
            <person name="Sabat G."/>
            <person name="Salamov A."/>
            <person name="Samejima M."/>
            <person name="Schmutz J."/>
            <person name="Slot J.C."/>
            <person name="St John F."/>
            <person name="Stenlid J."/>
            <person name="Sun H."/>
            <person name="Sun S."/>
            <person name="Syed K."/>
            <person name="Tsang A."/>
            <person name="Wiebenga A."/>
            <person name="Young D."/>
            <person name="Pisabarro A."/>
            <person name="Eastwood D.C."/>
            <person name="Martin F."/>
            <person name="Cullen D."/>
            <person name="Grigoriev I.V."/>
            <person name="Hibbett D.S."/>
        </authorList>
    </citation>
    <scope>NUCLEOTIDE SEQUENCE [LARGE SCALE GENOMIC DNA]</scope>
    <source>
        <strain evidence="2">TFB10046</strain>
    </source>
</reference>
<dbReference type="InParanoid" id="J0WU18"/>
<name>J0WU18_AURST</name>
<dbReference type="AlphaFoldDB" id="J0WU18"/>
<dbReference type="Proteomes" id="UP000006514">
    <property type="component" value="Unassembled WGS sequence"/>
</dbReference>
<organism evidence="1 2">
    <name type="scientific">Auricularia subglabra (strain TFB-10046 / SS5)</name>
    <name type="common">White-rot fungus</name>
    <name type="synonym">Auricularia delicata (strain TFB10046)</name>
    <dbReference type="NCBI Taxonomy" id="717982"/>
    <lineage>
        <taxon>Eukaryota</taxon>
        <taxon>Fungi</taxon>
        <taxon>Dikarya</taxon>
        <taxon>Basidiomycota</taxon>
        <taxon>Agaricomycotina</taxon>
        <taxon>Agaricomycetes</taxon>
        <taxon>Auriculariales</taxon>
        <taxon>Auriculariaceae</taxon>
        <taxon>Auricularia</taxon>
    </lineage>
</organism>
<sequence length="71" mass="7589">MQHKNWAFVIPLARSLVLLPAIFLERLVLLATSALGAVGTPLLTPKTYTNPVKPGMGADAIYVTRSDNLAA</sequence>
<keyword evidence="2" id="KW-1185">Reference proteome</keyword>
<evidence type="ECO:0000313" key="2">
    <source>
        <dbReference type="Proteomes" id="UP000006514"/>
    </source>
</evidence>
<accession>J0WU18</accession>
<proteinExistence type="predicted"/>
<evidence type="ECO:0000313" key="1">
    <source>
        <dbReference type="EMBL" id="EJD36177.1"/>
    </source>
</evidence>
<dbReference type="EMBL" id="JH687869">
    <property type="protein sequence ID" value="EJD36177.1"/>
    <property type="molecule type" value="Genomic_DNA"/>
</dbReference>
<gene>
    <name evidence="1" type="ORF">AURDEDRAFT_174779</name>
</gene>
<dbReference type="KEGG" id="adl:AURDEDRAFT_174779"/>